<feature type="region of interest" description="Disordered" evidence="1">
    <location>
        <begin position="659"/>
        <end position="743"/>
    </location>
</feature>
<name>A0A9W5TEE2_BABOV</name>
<dbReference type="EMBL" id="BLIY01000019">
    <property type="protein sequence ID" value="GFE55322.1"/>
    <property type="molecule type" value="Genomic_DNA"/>
</dbReference>
<dbReference type="OrthoDB" id="366394at2759"/>
<feature type="compositionally biased region" description="Gly residues" evidence="1">
    <location>
        <begin position="1"/>
        <end position="12"/>
    </location>
</feature>
<evidence type="ECO:0000256" key="1">
    <source>
        <dbReference type="SAM" id="MobiDB-lite"/>
    </source>
</evidence>
<feature type="region of interest" description="Disordered" evidence="1">
    <location>
        <begin position="280"/>
        <end position="349"/>
    </location>
</feature>
<dbReference type="Proteomes" id="UP001057455">
    <property type="component" value="Unassembled WGS sequence"/>
</dbReference>
<feature type="compositionally biased region" description="Basic and acidic residues" evidence="1">
    <location>
        <begin position="303"/>
        <end position="314"/>
    </location>
</feature>
<accession>A0A9W5TEE2</accession>
<evidence type="ECO:0000313" key="2">
    <source>
        <dbReference type="EMBL" id="GFE55322.1"/>
    </source>
</evidence>
<keyword evidence="3" id="KW-1185">Reference proteome</keyword>
<comment type="caution">
    <text evidence="2">The sequence shown here is derived from an EMBL/GenBank/DDBJ whole genome shotgun (WGS) entry which is preliminary data.</text>
</comment>
<sequence>MDGRGDGWGGNNPGYPRKAMPPKMMTKGPPYMIPMMPQQGVFPKNNTTSSMMMHNGHRMAQMPPYPEGVGQMPKMMGPPGHGYIHPKLKMGPHNMTPQMKAGDHMQGHSPRTVTPNVPGGSPTGMNHQQMVQRPVPPTPGNVMRGTSSAVPQNGMAGGLSPRMMGHNLSPLAMGPKRASGSLMPVNLSPQSLMHRYPAGNMHKHGNMMVPPSRGSVSPHVTPQMMGPPKIPGGGPPGGLKMAPGPPGGMGYNRVLPPMPPHMGMQNRNIGMLMSKPKMPLGMGTTSMMKTVPPLPSFNPRHNQALDHKPSDPRTKASRPASRRPAEPQVEQAAPSSPSTPPPEQEQIDSSMVDGDADAEFIENLKESVMELIGEQLAKAEGVYSQTFTLADENATFKAIIEGFHPILNALWTATKKVHKYSLDESFLEFCAPDALAGQVLVARREMETLEEFYRGKHDIEKLLSLYRTPNKAVTRDPLGNNMPMDREMSASMRAQEYAEVGYNQRNLVQKITAVDYRNALESEECHAMLPESFRLQQIKMASTLHFDVRTPPQCISPPSEPMDKDCAESALSKCATSMESSSFSSVAAKLMDKSSDSFFENLSDIPMLQLDIRYANGPQMVSNSDMMSQFSGGKAGFPGMKMPFPKGVNLPQMVPMPKMLSMRPPGPQGPTKPSAKQGPANFKGSTGPLTHSGGVIPPGSPTLPLPVGVTNPSQKLETPGTLSGPQPSQMKQAPPMFGTRYQQ</sequence>
<feature type="region of interest" description="Disordered" evidence="1">
    <location>
        <begin position="1"/>
        <end position="23"/>
    </location>
</feature>
<evidence type="ECO:0000313" key="3">
    <source>
        <dbReference type="Proteomes" id="UP001057455"/>
    </source>
</evidence>
<reference evidence="2" key="1">
    <citation type="submission" date="2019-12" db="EMBL/GenBank/DDBJ databases">
        <title>Genome sequence of Babesia ovis.</title>
        <authorList>
            <person name="Yamagishi J."/>
            <person name="Sevinc F."/>
            <person name="Xuan X."/>
        </authorList>
    </citation>
    <scope>NUCLEOTIDE SEQUENCE</scope>
    <source>
        <strain evidence="2">Selcuk</strain>
    </source>
</reference>
<protein>
    <submittedName>
        <fullName evidence="2">Heat shock protein 70, putative</fullName>
    </submittedName>
</protein>
<dbReference type="AlphaFoldDB" id="A0A9W5TEE2"/>
<gene>
    <name evidence="2" type="ORF">BaOVIS_027260</name>
</gene>
<organism evidence="2 3">
    <name type="scientific">Babesia ovis</name>
    <dbReference type="NCBI Taxonomy" id="5869"/>
    <lineage>
        <taxon>Eukaryota</taxon>
        <taxon>Sar</taxon>
        <taxon>Alveolata</taxon>
        <taxon>Apicomplexa</taxon>
        <taxon>Aconoidasida</taxon>
        <taxon>Piroplasmida</taxon>
        <taxon>Babesiidae</taxon>
        <taxon>Babesia</taxon>
    </lineage>
</organism>
<feature type="compositionally biased region" description="Polar residues" evidence="1">
    <location>
        <begin position="710"/>
        <end position="731"/>
    </location>
</feature>
<keyword evidence="2" id="KW-0346">Stress response</keyword>
<proteinExistence type="predicted"/>